<keyword evidence="4" id="KW-0808">Transferase</keyword>
<reference evidence="9 10" key="1">
    <citation type="submission" date="2021-08" db="EMBL/GenBank/DDBJ databases">
        <title>Comparative Genomics Analysis of the Genus Qipengyuania Reveals Extensive Genetic Diversity and Metabolic Versatility, Including the Description of Fifteen Novel Species.</title>
        <authorList>
            <person name="Liu Y."/>
        </authorList>
    </citation>
    <scope>NUCLEOTIDE SEQUENCE [LARGE SCALE GENOMIC DNA]</scope>
    <source>
        <strain evidence="9 10">YG27</strain>
    </source>
</reference>
<feature type="transmembrane region" description="Helical" evidence="8">
    <location>
        <begin position="337"/>
        <end position="360"/>
    </location>
</feature>
<keyword evidence="5 8" id="KW-0812">Transmembrane</keyword>
<evidence type="ECO:0000256" key="1">
    <source>
        <dbReference type="ARBA" id="ARBA00004651"/>
    </source>
</evidence>
<sequence>MLRQHRSGVANDAVGRIGAREWTIAAVALLALAFITRFATFGHPDLHVDETFYFASGVEVAKGAIPFVDVWDRKPPGHFLLFAAIALLSNDYLAYQIAAMLFACATALAVYALARTLVAHWQALAGGAIYLLSLCLFNGQGGQSPVFYNLFMALAGAMLLAALPRFDGRGGGILVAGAMLLAGVALTIKTTALFEALYFGLFAAAFQIRSAGLGRATVLRVARWAALGALPTAAFALWYALYGYWDEYWTAMVLSNLRKPVEDNGGLQRLWVLCLMALPLLAACGVALPKVREPYRLFFAGWVLAALVGFFSVPAFYLHYALPLLVPLCALAPASLAWPRTGALLLGSAAVMPVLFYSFFDFADTREAKAAMARLEDAVERGRDGGPLLVYDGPPLLYTLTGTRFPTPLAFPNHLHQASERDVSHIATLPEVERLLALRPSVIVDRTTAVTNQETAELVRAYEREHCTPLASEPMMKGWNIEVLVYGHCRDRAPE</sequence>
<evidence type="ECO:0000256" key="5">
    <source>
        <dbReference type="ARBA" id="ARBA00022692"/>
    </source>
</evidence>
<feature type="transmembrane region" description="Helical" evidence="8">
    <location>
        <begin position="170"/>
        <end position="188"/>
    </location>
</feature>
<feature type="transmembrane region" description="Helical" evidence="8">
    <location>
        <begin position="21"/>
        <end position="39"/>
    </location>
</feature>
<keyword evidence="3" id="KW-0328">Glycosyltransferase</keyword>
<evidence type="ECO:0008006" key="11">
    <source>
        <dbReference type="Google" id="ProtNLM"/>
    </source>
</evidence>
<feature type="transmembrane region" description="Helical" evidence="8">
    <location>
        <begin position="295"/>
        <end position="317"/>
    </location>
</feature>
<feature type="transmembrane region" description="Helical" evidence="8">
    <location>
        <begin position="146"/>
        <end position="163"/>
    </location>
</feature>
<keyword evidence="10" id="KW-1185">Reference proteome</keyword>
<evidence type="ECO:0000256" key="3">
    <source>
        <dbReference type="ARBA" id="ARBA00022676"/>
    </source>
</evidence>
<protein>
    <recommendedName>
        <fullName evidence="11">Glycosyltransferase RgtA/B/C/D-like domain-containing protein</fullName>
    </recommendedName>
</protein>
<proteinExistence type="predicted"/>
<keyword evidence="6 8" id="KW-1133">Transmembrane helix</keyword>
<keyword evidence="7 8" id="KW-0472">Membrane</keyword>
<evidence type="ECO:0000256" key="6">
    <source>
        <dbReference type="ARBA" id="ARBA00022989"/>
    </source>
</evidence>
<evidence type="ECO:0000256" key="8">
    <source>
        <dbReference type="SAM" id="Phobius"/>
    </source>
</evidence>
<feature type="transmembrane region" description="Helical" evidence="8">
    <location>
        <begin position="121"/>
        <end position="140"/>
    </location>
</feature>
<feature type="transmembrane region" description="Helical" evidence="8">
    <location>
        <begin position="92"/>
        <end position="114"/>
    </location>
</feature>
<dbReference type="EMBL" id="JAIGNU010000001">
    <property type="protein sequence ID" value="MBX7500119.1"/>
    <property type="molecule type" value="Genomic_DNA"/>
</dbReference>
<feature type="transmembrane region" description="Helical" evidence="8">
    <location>
        <begin position="194"/>
        <end position="212"/>
    </location>
</feature>
<feature type="transmembrane region" description="Helical" evidence="8">
    <location>
        <begin position="224"/>
        <end position="245"/>
    </location>
</feature>
<accession>A0ABS7JR58</accession>
<evidence type="ECO:0000313" key="9">
    <source>
        <dbReference type="EMBL" id="MBX7500119.1"/>
    </source>
</evidence>
<feature type="transmembrane region" description="Helical" evidence="8">
    <location>
        <begin position="270"/>
        <end position="288"/>
    </location>
</feature>
<dbReference type="PANTHER" id="PTHR33908">
    <property type="entry name" value="MANNOSYLTRANSFERASE YKCB-RELATED"/>
    <property type="match status" value="1"/>
</dbReference>
<comment type="caution">
    <text evidence="9">The sequence shown here is derived from an EMBL/GenBank/DDBJ whole genome shotgun (WGS) entry which is preliminary data.</text>
</comment>
<evidence type="ECO:0000256" key="7">
    <source>
        <dbReference type="ARBA" id="ARBA00023136"/>
    </source>
</evidence>
<evidence type="ECO:0000256" key="4">
    <source>
        <dbReference type="ARBA" id="ARBA00022679"/>
    </source>
</evidence>
<comment type="subcellular location">
    <subcellularLocation>
        <location evidence="1">Cell membrane</location>
        <topology evidence="1">Multi-pass membrane protein</topology>
    </subcellularLocation>
</comment>
<evidence type="ECO:0000313" key="10">
    <source>
        <dbReference type="Proteomes" id="UP000782554"/>
    </source>
</evidence>
<name>A0ABS7JR58_9SPHN</name>
<keyword evidence="2" id="KW-1003">Cell membrane</keyword>
<organism evidence="9 10">
    <name type="scientific">Qipengyuania mesophila</name>
    <dbReference type="NCBI Taxonomy" id="2867246"/>
    <lineage>
        <taxon>Bacteria</taxon>
        <taxon>Pseudomonadati</taxon>
        <taxon>Pseudomonadota</taxon>
        <taxon>Alphaproteobacteria</taxon>
        <taxon>Sphingomonadales</taxon>
        <taxon>Erythrobacteraceae</taxon>
        <taxon>Qipengyuania</taxon>
    </lineage>
</organism>
<dbReference type="RefSeq" id="WP_221600154.1">
    <property type="nucleotide sequence ID" value="NZ_JAIGNU010000001.1"/>
</dbReference>
<gene>
    <name evidence="9" type="ORF">K3181_01515</name>
</gene>
<dbReference type="Proteomes" id="UP000782554">
    <property type="component" value="Unassembled WGS sequence"/>
</dbReference>
<dbReference type="PANTHER" id="PTHR33908:SF11">
    <property type="entry name" value="MEMBRANE PROTEIN"/>
    <property type="match status" value="1"/>
</dbReference>
<dbReference type="InterPro" id="IPR050297">
    <property type="entry name" value="LipidA_mod_glycosyltrf_83"/>
</dbReference>
<evidence type="ECO:0000256" key="2">
    <source>
        <dbReference type="ARBA" id="ARBA00022475"/>
    </source>
</evidence>